<evidence type="ECO:0000256" key="8">
    <source>
        <dbReference type="ARBA" id="ARBA00023212"/>
    </source>
</evidence>
<evidence type="ECO:0000313" key="11">
    <source>
        <dbReference type="Proteomes" id="UP001152795"/>
    </source>
</evidence>
<evidence type="ECO:0000313" key="10">
    <source>
        <dbReference type="EMBL" id="CAB3977018.1"/>
    </source>
</evidence>
<comment type="subcellular location">
    <subcellularLocation>
        <location evidence="1">Cytoplasm</location>
        <location evidence="1">Cytoskeleton</location>
    </subcellularLocation>
    <subcellularLocation>
        <location evidence="2">Secreted</location>
    </subcellularLocation>
</comment>
<protein>
    <recommendedName>
        <fullName evidence="4">Small vasohibin-binding protein</fullName>
    </recommendedName>
</protein>
<dbReference type="GO" id="GO:0031397">
    <property type="term" value="P:negative regulation of protein ubiquitination"/>
    <property type="evidence" value="ECO:0007669"/>
    <property type="project" value="TreeGrafter"/>
</dbReference>
<dbReference type="Proteomes" id="UP001152795">
    <property type="component" value="Unassembled WGS sequence"/>
</dbReference>
<feature type="region of interest" description="Disordered" evidence="9">
    <location>
        <begin position="35"/>
        <end position="100"/>
    </location>
</feature>
<dbReference type="PANTHER" id="PTHR34762">
    <property type="entry name" value="SMALL VASOHIBIN-BINDING PROTEIN"/>
    <property type="match status" value="1"/>
</dbReference>
<evidence type="ECO:0000256" key="6">
    <source>
        <dbReference type="ARBA" id="ARBA00022525"/>
    </source>
</evidence>
<dbReference type="GO" id="GO:0009306">
    <property type="term" value="P:protein secretion"/>
    <property type="evidence" value="ECO:0007669"/>
    <property type="project" value="TreeGrafter"/>
</dbReference>
<feature type="compositionally biased region" description="Basic and acidic residues" evidence="9">
    <location>
        <begin position="268"/>
        <end position="286"/>
    </location>
</feature>
<evidence type="ECO:0000256" key="1">
    <source>
        <dbReference type="ARBA" id="ARBA00004245"/>
    </source>
</evidence>
<dbReference type="Pfam" id="PF15674">
    <property type="entry name" value="CCDC23"/>
    <property type="match status" value="1"/>
</dbReference>
<dbReference type="InterPro" id="IPR031378">
    <property type="entry name" value="SVBP"/>
</dbReference>
<name>A0A6S7FDF8_PARCT</name>
<keyword evidence="6" id="KW-0964">Secreted</keyword>
<keyword evidence="5" id="KW-0963">Cytoplasm</keyword>
<evidence type="ECO:0000256" key="4">
    <source>
        <dbReference type="ARBA" id="ARBA00018251"/>
    </source>
</evidence>
<evidence type="ECO:0000256" key="7">
    <source>
        <dbReference type="ARBA" id="ARBA00023054"/>
    </source>
</evidence>
<feature type="region of interest" description="Disordered" evidence="9">
    <location>
        <begin position="268"/>
        <end position="290"/>
    </location>
</feature>
<comment type="similarity">
    <text evidence="3">Belongs to the SVBP family.</text>
</comment>
<dbReference type="GO" id="GO:0005856">
    <property type="term" value="C:cytoskeleton"/>
    <property type="evidence" value="ECO:0007669"/>
    <property type="project" value="UniProtKB-SubCell"/>
</dbReference>
<evidence type="ECO:0000256" key="5">
    <source>
        <dbReference type="ARBA" id="ARBA00022490"/>
    </source>
</evidence>
<sequence>MSLPLVVSAMKMHSMQIKNMRNRCMQEAYLKKHGLNKNLQPNLTSTKAHLHSRKSSRSPRKKVKKKTSRLKVTEENISRAKESHKATISRNKTKQNQSNENLIPHSHRTVKNQDKNNSNELNCTTSVIICSVRKLISSYSTKNISTSSQTLWKKPKVSQRPKTSCGKKAAVHCKSEIKIKRQSCPPPLFQPSESLPLISRNMKLKKVYYSEAQSHMLAGVPCVPPASPLNNDCVAVETVPCLADIKSQQLIKSKLRCLLTQRQRADEKNREKILKEEKRKEREQQEGLKQQRRAEIYALNEVMKEHERNKFLQFMKEKHNGATKISLNV</sequence>
<dbReference type="GO" id="GO:0045177">
    <property type="term" value="C:apical part of cell"/>
    <property type="evidence" value="ECO:0007669"/>
    <property type="project" value="TreeGrafter"/>
</dbReference>
<feature type="compositionally biased region" description="Basic residues" evidence="9">
    <location>
        <begin position="48"/>
        <end position="69"/>
    </location>
</feature>
<keyword evidence="11" id="KW-1185">Reference proteome</keyword>
<dbReference type="EMBL" id="CACRXK020000025">
    <property type="protein sequence ID" value="CAB3977018.1"/>
    <property type="molecule type" value="Genomic_DNA"/>
</dbReference>
<evidence type="ECO:0000256" key="2">
    <source>
        <dbReference type="ARBA" id="ARBA00004613"/>
    </source>
</evidence>
<feature type="compositionally biased region" description="Polar residues" evidence="9">
    <location>
        <begin position="86"/>
        <end position="100"/>
    </location>
</feature>
<evidence type="ECO:0000256" key="9">
    <source>
        <dbReference type="SAM" id="MobiDB-lite"/>
    </source>
</evidence>
<evidence type="ECO:0000256" key="3">
    <source>
        <dbReference type="ARBA" id="ARBA00006072"/>
    </source>
</evidence>
<feature type="compositionally biased region" description="Basic and acidic residues" evidence="9">
    <location>
        <begin position="71"/>
        <end position="85"/>
    </location>
</feature>
<dbReference type="OrthoDB" id="10035051at2759"/>
<dbReference type="PANTHER" id="PTHR34762:SF1">
    <property type="entry name" value="SMALL VASOHIBIN-BINDING PROTEIN"/>
    <property type="match status" value="1"/>
</dbReference>
<reference evidence="10" key="1">
    <citation type="submission" date="2020-04" db="EMBL/GenBank/DDBJ databases">
        <authorList>
            <person name="Alioto T."/>
            <person name="Alioto T."/>
            <person name="Gomez Garrido J."/>
        </authorList>
    </citation>
    <scope>NUCLEOTIDE SEQUENCE</scope>
    <source>
        <strain evidence="10">A484AB</strain>
    </source>
</reference>
<proteinExistence type="inferred from homology"/>
<dbReference type="GO" id="GO:0005576">
    <property type="term" value="C:extracellular region"/>
    <property type="evidence" value="ECO:0007669"/>
    <property type="project" value="UniProtKB-SubCell"/>
</dbReference>
<accession>A0A6S7FDF8</accession>
<feature type="compositionally biased region" description="Polar residues" evidence="9">
    <location>
        <begin position="37"/>
        <end position="47"/>
    </location>
</feature>
<gene>
    <name evidence="10" type="ORF">PACLA_8A083934</name>
</gene>
<organism evidence="10 11">
    <name type="scientific">Paramuricea clavata</name>
    <name type="common">Red gorgonian</name>
    <name type="synonym">Violescent sea-whip</name>
    <dbReference type="NCBI Taxonomy" id="317549"/>
    <lineage>
        <taxon>Eukaryota</taxon>
        <taxon>Metazoa</taxon>
        <taxon>Cnidaria</taxon>
        <taxon>Anthozoa</taxon>
        <taxon>Octocorallia</taxon>
        <taxon>Malacalcyonacea</taxon>
        <taxon>Plexauridae</taxon>
        <taxon>Paramuricea</taxon>
    </lineage>
</organism>
<comment type="caution">
    <text evidence="10">The sequence shown here is derived from an EMBL/GenBank/DDBJ whole genome shotgun (WGS) entry which is preliminary data.</text>
</comment>
<keyword evidence="7" id="KW-0175">Coiled coil</keyword>
<dbReference type="AlphaFoldDB" id="A0A6S7FDF8"/>
<keyword evidence="8" id="KW-0206">Cytoskeleton</keyword>